<dbReference type="SUPFAM" id="SSF51219">
    <property type="entry name" value="TRAP-like"/>
    <property type="match status" value="1"/>
</dbReference>
<dbReference type="Pfam" id="PF01987">
    <property type="entry name" value="AIM24"/>
    <property type="match status" value="1"/>
</dbReference>
<dbReference type="NCBIfam" id="TIGR00266">
    <property type="entry name" value="TIGR00266 family protein"/>
    <property type="match status" value="1"/>
</dbReference>
<dbReference type="EMBL" id="FOCC01000006">
    <property type="protein sequence ID" value="SEM64812.1"/>
    <property type="molecule type" value="Genomic_DNA"/>
</dbReference>
<evidence type="ECO:0000313" key="1">
    <source>
        <dbReference type="EMBL" id="SEM64812.1"/>
    </source>
</evidence>
<proteinExistence type="predicted"/>
<dbReference type="Gene3D" id="3.60.160.10">
    <property type="entry name" value="Mitochondrial biogenesis AIM24"/>
    <property type="match status" value="1"/>
</dbReference>
<sequence>MDYQILGDSDCPIVQVNLGYGESIQVERGAMAYSSNVELQGKMNTNKSGLGGLLSALGRSLTSGESFFMTHATGQAEGAFIGIAPSVPGKIVNLPIGSRQYRLNTGVFLACDSSVSYNMVSQNMDGAFLGGTGGFFVMETQGQGDMLVSAFGDIIELTVTQDRPLTIDNEHVVAWDSSLDYNIQVASGIFGFTTGEGLVNQFYGNGRVLIQTRNLRSLVDSLTAYLPDTSNS</sequence>
<dbReference type="InterPro" id="IPR016031">
    <property type="entry name" value="Trp_RNA-bd_attenuator-like_dom"/>
</dbReference>
<dbReference type="Proteomes" id="UP000182089">
    <property type="component" value="Unassembled WGS sequence"/>
</dbReference>
<accession>A0ABY1ABE3</accession>
<dbReference type="PANTHER" id="PTHR43657">
    <property type="entry name" value="TRYPTOPHAN RNA-BINDING ATTENUATOR PROTEIN-LIKE PROTEIN"/>
    <property type="match status" value="1"/>
</dbReference>
<dbReference type="InterPro" id="IPR002838">
    <property type="entry name" value="AIM24"/>
</dbReference>
<organism evidence="1 2">
    <name type="scientific">Ligilactobacillus ruminis</name>
    <dbReference type="NCBI Taxonomy" id="1623"/>
    <lineage>
        <taxon>Bacteria</taxon>
        <taxon>Bacillati</taxon>
        <taxon>Bacillota</taxon>
        <taxon>Bacilli</taxon>
        <taxon>Lactobacillales</taxon>
        <taxon>Lactobacillaceae</taxon>
        <taxon>Ligilactobacillus</taxon>
    </lineage>
</organism>
<gene>
    <name evidence="1" type="ORF">SAMN05216431_10614</name>
</gene>
<dbReference type="PANTHER" id="PTHR43657:SF1">
    <property type="entry name" value="ALTERED INHERITANCE OF MITOCHONDRIA PROTEIN 24, MITOCHONDRIAL"/>
    <property type="match status" value="1"/>
</dbReference>
<reference evidence="1 2" key="1">
    <citation type="submission" date="2016-10" db="EMBL/GenBank/DDBJ databases">
        <authorList>
            <person name="Varghese N."/>
            <person name="Submissions S."/>
        </authorList>
    </citation>
    <scope>NUCLEOTIDE SEQUENCE [LARGE SCALE GENOMIC DNA]</scope>
    <source>
        <strain evidence="1 2">WC1T17</strain>
    </source>
</reference>
<evidence type="ECO:0000313" key="2">
    <source>
        <dbReference type="Proteomes" id="UP000182089"/>
    </source>
</evidence>
<protein>
    <submittedName>
        <fullName evidence="1">TIGR00266 family protein</fullName>
    </submittedName>
</protein>
<comment type="caution">
    <text evidence="1">The sequence shown here is derived from an EMBL/GenBank/DDBJ whole genome shotgun (WGS) entry which is preliminary data.</text>
</comment>
<dbReference type="InterPro" id="IPR036983">
    <property type="entry name" value="AIM24_sf"/>
</dbReference>
<name>A0ABY1ABE3_9LACO</name>